<keyword evidence="4" id="KW-1185">Reference proteome</keyword>
<sequence>MADFNDYFPQLLIFEGGYVDDPYDPGGATNMGITLQTFQAHAQTLLGVAPTLANLQALSPEQAAVLYKALYWDAIYGDSIAAQDLAAIVFDFYVNAGVHAILLLQNLLGPPLAADGHFGPETLAAMQHADQAWLYALYRQGRINYYNNLAANHPLLHRFLSGWLARANWFPAQLPAGT</sequence>
<evidence type="ECO:0000259" key="1">
    <source>
        <dbReference type="Pfam" id="PF05838"/>
    </source>
</evidence>
<dbReference type="EMBL" id="CP093547">
    <property type="protein sequence ID" value="UNP31728.1"/>
    <property type="molecule type" value="Genomic_DNA"/>
</dbReference>
<evidence type="ECO:0000313" key="4">
    <source>
        <dbReference type="Proteomes" id="UP000829194"/>
    </source>
</evidence>
<organism evidence="3 4">
    <name type="scientific">Lysobacter gummosus</name>
    <dbReference type="NCBI Taxonomy" id="262324"/>
    <lineage>
        <taxon>Bacteria</taxon>
        <taxon>Pseudomonadati</taxon>
        <taxon>Pseudomonadota</taxon>
        <taxon>Gammaproteobacteria</taxon>
        <taxon>Lysobacterales</taxon>
        <taxon>Lysobacteraceae</taxon>
        <taxon>Lysobacter</taxon>
    </lineage>
</organism>
<dbReference type="RefSeq" id="WP_057942841.1">
    <property type="nucleotide sequence ID" value="NZ_CP011131.1"/>
</dbReference>
<dbReference type="Gene3D" id="1.20.141.10">
    <property type="entry name" value="Chitosanase, subunit A, domain 1"/>
    <property type="match status" value="1"/>
</dbReference>
<dbReference type="CDD" id="cd13926">
    <property type="entry name" value="N-acetylmuramidase_GH108"/>
    <property type="match status" value="1"/>
</dbReference>
<name>A0ABY3XJ89_9GAMM</name>
<feature type="domain" description="TtsA-like Glycoside hydrolase family 108" evidence="1">
    <location>
        <begin position="10"/>
        <end position="97"/>
    </location>
</feature>
<dbReference type="Pfam" id="PF09374">
    <property type="entry name" value="PG_binding_3"/>
    <property type="match status" value="1"/>
</dbReference>
<evidence type="ECO:0000259" key="2">
    <source>
        <dbReference type="Pfam" id="PF09374"/>
    </source>
</evidence>
<protein>
    <submittedName>
        <fullName evidence="3">N-acetylmuramidase</fullName>
    </submittedName>
</protein>
<gene>
    <name evidence="3" type="ORF">MOV92_10965</name>
</gene>
<dbReference type="Pfam" id="PF05838">
    <property type="entry name" value="Glyco_hydro_108"/>
    <property type="match status" value="1"/>
</dbReference>
<feature type="domain" description="Peptidoglycan binding" evidence="2">
    <location>
        <begin position="99"/>
        <end position="167"/>
    </location>
</feature>
<reference evidence="3 4" key="1">
    <citation type="submission" date="2022-03" db="EMBL/GenBank/DDBJ databases">
        <title>Complete genome sequence of Lysobacter capsici VKM B-2533 and Lysobacter gummosus 10.1.1, promising sources of lytic agents.</title>
        <authorList>
            <person name="Tarlachkov S.V."/>
            <person name="Kudryakova I.V."/>
            <person name="Afoshin A.S."/>
            <person name="Leontyevskaya E.A."/>
            <person name="Leontyevskaya N.V."/>
        </authorList>
    </citation>
    <scope>NUCLEOTIDE SEQUENCE [LARGE SCALE GENOMIC DNA]</scope>
    <source>
        <strain evidence="3 4">10.1.1</strain>
    </source>
</reference>
<dbReference type="InterPro" id="IPR018537">
    <property type="entry name" value="Peptidoglycan-bd_3"/>
</dbReference>
<proteinExistence type="predicted"/>
<dbReference type="InterPro" id="IPR008565">
    <property type="entry name" value="TtsA-like_GH18_dom"/>
</dbReference>
<dbReference type="Proteomes" id="UP000829194">
    <property type="component" value="Chromosome"/>
</dbReference>
<dbReference type="InterPro" id="IPR023346">
    <property type="entry name" value="Lysozyme-like_dom_sf"/>
</dbReference>
<evidence type="ECO:0000313" key="3">
    <source>
        <dbReference type="EMBL" id="UNP31728.1"/>
    </source>
</evidence>
<dbReference type="SUPFAM" id="SSF53955">
    <property type="entry name" value="Lysozyme-like"/>
    <property type="match status" value="1"/>
</dbReference>
<accession>A0ABY3XJ89</accession>